<dbReference type="EMBL" id="CACVKT020002176">
    <property type="protein sequence ID" value="CAC5376177.1"/>
    <property type="molecule type" value="Genomic_DNA"/>
</dbReference>
<proteinExistence type="predicted"/>
<feature type="coiled-coil region" evidence="1">
    <location>
        <begin position="113"/>
        <end position="154"/>
    </location>
</feature>
<evidence type="ECO:0000256" key="2">
    <source>
        <dbReference type="SAM" id="MobiDB-lite"/>
    </source>
</evidence>
<dbReference type="AlphaFoldDB" id="A0A6J8B2Y2"/>
<evidence type="ECO:0000313" key="4">
    <source>
        <dbReference type="Proteomes" id="UP000507470"/>
    </source>
</evidence>
<name>A0A6J8B2Y2_MYTCO</name>
<evidence type="ECO:0000256" key="1">
    <source>
        <dbReference type="SAM" id="Coils"/>
    </source>
</evidence>
<protein>
    <submittedName>
        <fullName evidence="3">Uncharacterized protein</fullName>
    </submittedName>
</protein>
<gene>
    <name evidence="3" type="ORF">MCOR_12910</name>
</gene>
<keyword evidence="1" id="KW-0175">Coiled coil</keyword>
<reference evidence="3 4" key="1">
    <citation type="submission" date="2020-06" db="EMBL/GenBank/DDBJ databases">
        <authorList>
            <person name="Li R."/>
            <person name="Bekaert M."/>
        </authorList>
    </citation>
    <scope>NUCLEOTIDE SEQUENCE [LARGE SCALE GENOMIC DNA]</scope>
    <source>
        <strain evidence="4">wild</strain>
    </source>
</reference>
<dbReference type="Proteomes" id="UP000507470">
    <property type="component" value="Unassembled WGS sequence"/>
</dbReference>
<evidence type="ECO:0000313" key="3">
    <source>
        <dbReference type="EMBL" id="CAC5376177.1"/>
    </source>
</evidence>
<accession>A0A6J8B2Y2</accession>
<feature type="region of interest" description="Disordered" evidence="2">
    <location>
        <begin position="1"/>
        <end position="26"/>
    </location>
</feature>
<sequence>MEKQGKENCNNNSVKDLKKTEQLNSDDACTIEISNSSDIDTTLASIHDDVSSSTSREPLPSSVATTIDTSDKVGELEVSIQANNLSNASSIQILSDRMTASAKVRIQHDQQPIDKMQDIEEEIQNVNEDLDKKINMLQGKIQSISDKIKLYEVETVKLQKSFKQVENLNYQGTCTVDENQTIPKTTFDNI</sequence>
<keyword evidence="4" id="KW-1185">Reference proteome</keyword>
<organism evidence="3 4">
    <name type="scientific">Mytilus coruscus</name>
    <name type="common">Sea mussel</name>
    <dbReference type="NCBI Taxonomy" id="42192"/>
    <lineage>
        <taxon>Eukaryota</taxon>
        <taxon>Metazoa</taxon>
        <taxon>Spiralia</taxon>
        <taxon>Lophotrochozoa</taxon>
        <taxon>Mollusca</taxon>
        <taxon>Bivalvia</taxon>
        <taxon>Autobranchia</taxon>
        <taxon>Pteriomorphia</taxon>
        <taxon>Mytilida</taxon>
        <taxon>Mytiloidea</taxon>
        <taxon>Mytilidae</taxon>
        <taxon>Mytilinae</taxon>
        <taxon>Mytilus</taxon>
    </lineage>
</organism>